<name>A0A8D5FN83_9BACT</name>
<evidence type="ECO:0000256" key="1">
    <source>
        <dbReference type="ARBA" id="ARBA00001966"/>
    </source>
</evidence>
<dbReference type="EMBL" id="AP024086">
    <property type="protein sequence ID" value="BCL61334.1"/>
    <property type="molecule type" value="Genomic_DNA"/>
</dbReference>
<evidence type="ECO:0000259" key="6">
    <source>
        <dbReference type="SMART" id="SM00729"/>
    </source>
</evidence>
<dbReference type="PANTHER" id="PTHR43409">
    <property type="entry name" value="ANAEROBIC MAGNESIUM-PROTOPORPHYRIN IX MONOMETHYL ESTER CYCLASE-RELATED"/>
    <property type="match status" value="1"/>
</dbReference>
<dbReference type="InterPro" id="IPR006638">
    <property type="entry name" value="Elp3/MiaA/NifB-like_rSAM"/>
</dbReference>
<dbReference type="InterPro" id="IPR007197">
    <property type="entry name" value="rSAM"/>
</dbReference>
<keyword evidence="8" id="KW-1185">Reference proteome</keyword>
<dbReference type="Pfam" id="PF04055">
    <property type="entry name" value="Radical_SAM"/>
    <property type="match status" value="1"/>
</dbReference>
<accession>A0A8D5FN83</accession>
<gene>
    <name evidence="7" type="ORF">DGMP_20270</name>
</gene>
<dbReference type="Proteomes" id="UP000826725">
    <property type="component" value="Chromosome"/>
</dbReference>
<keyword evidence="4" id="KW-0408">Iron</keyword>
<dbReference type="GO" id="GO:0046872">
    <property type="term" value="F:metal ion binding"/>
    <property type="evidence" value="ECO:0007669"/>
    <property type="project" value="UniProtKB-KW"/>
</dbReference>
<keyword evidence="3" id="KW-0479">Metal-binding</keyword>
<sequence>MLILHPPGAKPCEPPASLPYLAATLRRHDIPCQVIDMNIEGLYFLLENLSPTHDTWSRRALKNREKNLRDICSPALYSNKDRYARAVYDVNRLLENEGKRLGLQLSLTNYVDHELSPLKSDDLRRAARYYSKNIYFPYFSARLNELIDHRYPETVGISLNYLSQALCAFAIIGYLREKYPETKIILGGGLVTTWLSNPGWKNPFGTLVDSLVYGKGEEPLLRLLNKSPSAGHVRPVFDDLLTHGYLSPGFILPYTTSRGCFWKKCTFCPETSENNPYSHIPPTATVHDLKHLVEETSPVLIHFLDNALSSSTLKVLAENPPNASWYGFARFDNLLAEKEFCFKLREAGCVMLKLGLESGNQGVLDKMKKGIDLDLAAKILENLKIAGISTYIYLLFGTPAENRSGAEDTLTFVSTHGECISFLNLAIFNLPVCSMETAHLELSDFYEGDLSLYRNFTHPQGWNRREVRQFLDTKFKRCREIAEILKKEPPFFTSNHAPFFRKFSKVPL</sequence>
<dbReference type="PANTHER" id="PTHR43409:SF7">
    <property type="entry name" value="BLL1977 PROTEIN"/>
    <property type="match status" value="1"/>
</dbReference>
<dbReference type="GO" id="GO:0051536">
    <property type="term" value="F:iron-sulfur cluster binding"/>
    <property type="evidence" value="ECO:0007669"/>
    <property type="project" value="UniProtKB-KW"/>
</dbReference>
<proteinExistence type="predicted"/>
<evidence type="ECO:0000313" key="8">
    <source>
        <dbReference type="Proteomes" id="UP000826725"/>
    </source>
</evidence>
<dbReference type="KEGG" id="dbk:DGMP_20270"/>
<evidence type="ECO:0000313" key="7">
    <source>
        <dbReference type="EMBL" id="BCL61334.1"/>
    </source>
</evidence>
<dbReference type="SFLD" id="SFLDS00029">
    <property type="entry name" value="Radical_SAM"/>
    <property type="match status" value="1"/>
</dbReference>
<evidence type="ECO:0000256" key="5">
    <source>
        <dbReference type="ARBA" id="ARBA00023014"/>
    </source>
</evidence>
<dbReference type="RefSeq" id="WP_228853797.1">
    <property type="nucleotide sequence ID" value="NZ_AP024086.1"/>
</dbReference>
<evidence type="ECO:0000256" key="4">
    <source>
        <dbReference type="ARBA" id="ARBA00023004"/>
    </source>
</evidence>
<organism evidence="7 8">
    <name type="scientific">Desulfomarina profundi</name>
    <dbReference type="NCBI Taxonomy" id="2772557"/>
    <lineage>
        <taxon>Bacteria</taxon>
        <taxon>Pseudomonadati</taxon>
        <taxon>Thermodesulfobacteriota</taxon>
        <taxon>Desulfobulbia</taxon>
        <taxon>Desulfobulbales</taxon>
        <taxon>Desulfobulbaceae</taxon>
        <taxon>Desulfomarina</taxon>
    </lineage>
</organism>
<feature type="domain" description="Elp3/MiaA/NifB-like radical SAM core" evidence="6">
    <location>
        <begin position="250"/>
        <end position="447"/>
    </location>
</feature>
<dbReference type="GO" id="GO:0003824">
    <property type="term" value="F:catalytic activity"/>
    <property type="evidence" value="ECO:0007669"/>
    <property type="project" value="InterPro"/>
</dbReference>
<dbReference type="SFLD" id="SFLDG01082">
    <property type="entry name" value="B12-binding_domain_containing"/>
    <property type="match status" value="1"/>
</dbReference>
<keyword evidence="5" id="KW-0411">Iron-sulfur</keyword>
<comment type="cofactor">
    <cofactor evidence="1">
        <name>[4Fe-4S] cluster</name>
        <dbReference type="ChEBI" id="CHEBI:49883"/>
    </cofactor>
</comment>
<keyword evidence="2" id="KW-0949">S-adenosyl-L-methionine</keyword>
<dbReference type="GO" id="GO:0005829">
    <property type="term" value="C:cytosol"/>
    <property type="evidence" value="ECO:0007669"/>
    <property type="project" value="TreeGrafter"/>
</dbReference>
<protein>
    <submittedName>
        <fullName evidence="7">Radical SAM protein</fullName>
    </submittedName>
</protein>
<dbReference type="AlphaFoldDB" id="A0A8D5FN83"/>
<dbReference type="SMART" id="SM00729">
    <property type="entry name" value="Elp3"/>
    <property type="match status" value="1"/>
</dbReference>
<reference evidence="7" key="1">
    <citation type="submission" date="2020-09" db="EMBL/GenBank/DDBJ databases">
        <title>Desulfogranum mesoprofundum gen. nov., sp. nov., a novel mesophilic, sulfate-reducing chemolithoautotroph isolated from a deep-sea hydrothermal vent chimney in the Suiyo Seamount.</title>
        <authorList>
            <person name="Hashimoto Y."/>
            <person name="Nakagawa S."/>
        </authorList>
    </citation>
    <scope>NUCLEOTIDE SEQUENCE</scope>
    <source>
        <strain evidence="7">KT2</strain>
    </source>
</reference>
<evidence type="ECO:0000256" key="3">
    <source>
        <dbReference type="ARBA" id="ARBA00022723"/>
    </source>
</evidence>
<dbReference type="InterPro" id="IPR051198">
    <property type="entry name" value="BchE-like"/>
</dbReference>
<evidence type="ECO:0000256" key="2">
    <source>
        <dbReference type="ARBA" id="ARBA00022691"/>
    </source>
</evidence>